<dbReference type="Pfam" id="PF21835">
    <property type="entry name" value="YIEGIA_cap"/>
    <property type="match status" value="1"/>
</dbReference>
<proteinExistence type="predicted"/>
<sequence>MGSDAGQIKGIIAYITTDKNRHLSGAPLCLLANDETELKDIALSISRGFFADIIYLPTGDCLVIKK</sequence>
<keyword evidence="2" id="KW-1185">Reference proteome</keyword>
<dbReference type="AlphaFoldDB" id="A0A1E5L557"/>
<evidence type="ECO:0000313" key="2">
    <source>
        <dbReference type="Proteomes" id="UP000095255"/>
    </source>
</evidence>
<reference evidence="1 2" key="1">
    <citation type="submission" date="2016-09" db="EMBL/GenBank/DDBJ databases">
        <title>Desulfuribacillus arsenicus sp. nov., an obligately anaerobic, dissimilatory arsenic- and antimonate-reducing bacterium isolated from anoxic sediments.</title>
        <authorList>
            <person name="Abin C.A."/>
            <person name="Hollibaugh J.T."/>
        </authorList>
    </citation>
    <scope>NUCLEOTIDE SEQUENCE [LARGE SCALE GENOMIC DNA]</scope>
    <source>
        <strain evidence="1 2">MLFW-2</strain>
    </source>
</reference>
<evidence type="ECO:0000313" key="1">
    <source>
        <dbReference type="EMBL" id="OEH85099.1"/>
    </source>
</evidence>
<dbReference type="RefSeq" id="WP_069702426.1">
    <property type="nucleotide sequence ID" value="NZ_MJAT01000033.1"/>
</dbReference>
<protein>
    <submittedName>
        <fullName evidence="1">Uncharacterized protein</fullName>
    </submittedName>
</protein>
<gene>
    <name evidence="1" type="ORF">BHU72_05675</name>
</gene>
<name>A0A1E5L557_9FIRM</name>
<dbReference type="InterPro" id="IPR054055">
    <property type="entry name" value="YpzH"/>
</dbReference>
<accession>A0A1E5L557</accession>
<dbReference type="EMBL" id="MJAT01000033">
    <property type="protein sequence ID" value="OEH85099.1"/>
    <property type="molecule type" value="Genomic_DNA"/>
</dbReference>
<organism evidence="1 2">
    <name type="scientific">Desulfuribacillus stibiiarsenatis</name>
    <dbReference type="NCBI Taxonomy" id="1390249"/>
    <lineage>
        <taxon>Bacteria</taxon>
        <taxon>Bacillati</taxon>
        <taxon>Bacillota</taxon>
        <taxon>Desulfuribacillia</taxon>
        <taxon>Desulfuribacillales</taxon>
        <taxon>Desulfuribacillaceae</taxon>
        <taxon>Desulfuribacillus</taxon>
    </lineage>
</organism>
<dbReference type="OrthoDB" id="2053805at2"/>
<dbReference type="Proteomes" id="UP000095255">
    <property type="component" value="Unassembled WGS sequence"/>
</dbReference>
<dbReference type="STRING" id="1390249.BHU72_05675"/>
<comment type="caution">
    <text evidence="1">The sequence shown here is derived from an EMBL/GenBank/DDBJ whole genome shotgun (WGS) entry which is preliminary data.</text>
</comment>